<organism evidence="1">
    <name type="scientific">uncultured marine virus</name>
    <dbReference type="NCBI Taxonomy" id="186617"/>
    <lineage>
        <taxon>Viruses</taxon>
        <taxon>environmental samples</taxon>
    </lineage>
</organism>
<sequence>MMNLRFTHNSMCLSLRCCYYSNYLTLAFSSWSSSKGSTTFNKSLIGVSLPAVRTISLSFRSCLAPFSRDGLYSPVSCI</sequence>
<reference evidence="1" key="1">
    <citation type="journal article" date="2015" name="Front. Microbiol.">
        <title>Combining genomic sequencing methods to explore viral diversity and reveal potential virus-host interactions.</title>
        <authorList>
            <person name="Chow C.E."/>
            <person name="Winget D.M."/>
            <person name="White R.A.III."/>
            <person name="Hallam S.J."/>
            <person name="Suttle C.A."/>
        </authorList>
    </citation>
    <scope>NUCLEOTIDE SEQUENCE</scope>
    <source>
        <strain evidence="1">Oxic3_3</strain>
    </source>
</reference>
<reference evidence="1" key="2">
    <citation type="submission" date="2015-03" db="EMBL/GenBank/DDBJ databases">
        <authorList>
            <person name="Chow C.-E.T."/>
            <person name="Winget D.M."/>
            <person name="White R.A.III."/>
            <person name="Hallam S.J."/>
            <person name="Suttle C.A."/>
        </authorList>
    </citation>
    <scope>NUCLEOTIDE SEQUENCE</scope>
    <source>
        <strain evidence="1">Oxic3_3</strain>
    </source>
</reference>
<evidence type="ECO:0000313" key="1">
    <source>
        <dbReference type="EMBL" id="AKH48765.1"/>
    </source>
</evidence>
<dbReference type="EMBL" id="KR029609">
    <property type="protein sequence ID" value="AKH48765.1"/>
    <property type="molecule type" value="Genomic_DNA"/>
</dbReference>
<protein>
    <submittedName>
        <fullName evidence="1">Uncharacterized protein</fullName>
    </submittedName>
</protein>
<name>A0A0F7LA10_9VIRU</name>
<proteinExistence type="predicted"/>
<accession>A0A0F7LA10</accession>